<sequence>MNAQGNISLDNDTSGCADVLVNPDQGATIGYYIGGFRSGPRLLVIAG</sequence>
<proteinExistence type="predicted"/>
<comment type="caution">
    <text evidence="1">The sequence shown here is derived from an EMBL/GenBank/DDBJ whole genome shotgun (WGS) entry which is preliminary data.</text>
</comment>
<name>A0ABS9D0N2_9RHOB</name>
<reference evidence="1 2" key="1">
    <citation type="submission" date="2022-01" db="EMBL/GenBank/DDBJ databases">
        <title>Octadecabacter sp. nov., isolated from a marine alga.</title>
        <authorList>
            <person name="Jin M.S."/>
            <person name="Kim H.M."/>
            <person name="Han D.M."/>
            <person name="Jung J.J."/>
            <person name="Jeon C.O."/>
        </authorList>
    </citation>
    <scope>NUCLEOTIDE SEQUENCE [LARGE SCALE GENOMIC DNA]</scope>
    <source>
        <strain evidence="1 2">G9-8</strain>
    </source>
</reference>
<dbReference type="Proteomes" id="UP001200557">
    <property type="component" value="Unassembled WGS sequence"/>
</dbReference>
<gene>
    <name evidence="1" type="ORF">L0664_18185</name>
</gene>
<evidence type="ECO:0000313" key="2">
    <source>
        <dbReference type="Proteomes" id="UP001200557"/>
    </source>
</evidence>
<evidence type="ECO:0000313" key="1">
    <source>
        <dbReference type="EMBL" id="MCF2872998.1"/>
    </source>
</evidence>
<dbReference type="EMBL" id="JAKGAQ010000008">
    <property type="protein sequence ID" value="MCF2872998.1"/>
    <property type="molecule type" value="Genomic_DNA"/>
</dbReference>
<accession>A0ABS9D0N2</accession>
<protein>
    <submittedName>
        <fullName evidence="1">Uncharacterized protein</fullName>
    </submittedName>
</protein>
<organism evidence="1 2">
    <name type="scientific">Octadecabacter dasysiphoniae</name>
    <dbReference type="NCBI Taxonomy" id="2909341"/>
    <lineage>
        <taxon>Bacteria</taxon>
        <taxon>Pseudomonadati</taxon>
        <taxon>Pseudomonadota</taxon>
        <taxon>Alphaproteobacteria</taxon>
        <taxon>Rhodobacterales</taxon>
        <taxon>Roseobacteraceae</taxon>
        <taxon>Octadecabacter</taxon>
    </lineage>
</organism>
<keyword evidence="2" id="KW-1185">Reference proteome</keyword>
<dbReference type="RefSeq" id="WP_235227328.1">
    <property type="nucleotide sequence ID" value="NZ_JAKGAQ010000008.1"/>
</dbReference>